<dbReference type="Pfam" id="PF00582">
    <property type="entry name" value="Usp"/>
    <property type="match status" value="1"/>
</dbReference>
<evidence type="ECO:0000313" key="3">
    <source>
        <dbReference type="EMBL" id="ASN79898.1"/>
    </source>
</evidence>
<evidence type="ECO:0000259" key="2">
    <source>
        <dbReference type="Pfam" id="PF00582"/>
    </source>
</evidence>
<dbReference type="PRINTS" id="PR01438">
    <property type="entry name" value="UNVRSLSTRESS"/>
</dbReference>
<feature type="domain" description="UspA" evidence="2">
    <location>
        <begin position="12"/>
        <end position="149"/>
    </location>
</feature>
<dbReference type="STRING" id="317577.GCA_000419625_00794"/>
<evidence type="ECO:0000256" key="1">
    <source>
        <dbReference type="ARBA" id="ARBA00008791"/>
    </source>
</evidence>
<dbReference type="InterPro" id="IPR006016">
    <property type="entry name" value="UspA"/>
</dbReference>
<gene>
    <name evidence="3" type="ORF">DFI_01755</name>
</gene>
<dbReference type="PANTHER" id="PTHR46268">
    <property type="entry name" value="STRESS RESPONSE PROTEIN NHAX"/>
    <property type="match status" value="1"/>
</dbReference>
<protein>
    <submittedName>
        <fullName evidence="3">Universal stress protein</fullName>
    </submittedName>
</protein>
<comment type="similarity">
    <text evidence="1">Belongs to the universal stress protein A family.</text>
</comment>
<dbReference type="InterPro" id="IPR006015">
    <property type="entry name" value="Universal_stress_UspA"/>
</dbReference>
<dbReference type="EMBL" id="CP021081">
    <property type="protein sequence ID" value="ASN79898.1"/>
    <property type="molecule type" value="Genomic_DNA"/>
</dbReference>
<dbReference type="AlphaFoldDB" id="A0A221STC7"/>
<evidence type="ECO:0000313" key="4">
    <source>
        <dbReference type="Proteomes" id="UP000259030"/>
    </source>
</evidence>
<sequence>MTTPDALTTPGFHTIVIGVDFSPSSLHALDVARQNFPGARRRLLHITDARATTAPDLMGGVTAATPDPELLRTLEHADAQRLSRIVLEGEDAELLTGDPVTGILDAAERCGADLIVVGTHAQGALEHFFLGSSAEKIVSRSRIPVLTVRHP</sequence>
<accession>A0A221STC7</accession>
<dbReference type="OrthoDB" id="9792500at2"/>
<organism evidence="3 4">
    <name type="scientific">Deinococcus ficus</name>
    <dbReference type="NCBI Taxonomy" id="317577"/>
    <lineage>
        <taxon>Bacteria</taxon>
        <taxon>Thermotogati</taxon>
        <taxon>Deinococcota</taxon>
        <taxon>Deinococci</taxon>
        <taxon>Deinococcales</taxon>
        <taxon>Deinococcaceae</taxon>
        <taxon>Deinococcus</taxon>
    </lineage>
</organism>
<dbReference type="SUPFAM" id="SSF52402">
    <property type="entry name" value="Adenine nucleotide alpha hydrolases-like"/>
    <property type="match status" value="1"/>
</dbReference>
<dbReference type="Proteomes" id="UP000259030">
    <property type="component" value="Chromosome"/>
</dbReference>
<dbReference type="PANTHER" id="PTHR46268:SF6">
    <property type="entry name" value="UNIVERSAL STRESS PROTEIN UP12"/>
    <property type="match status" value="1"/>
</dbReference>
<dbReference type="CDD" id="cd00293">
    <property type="entry name" value="USP-like"/>
    <property type="match status" value="1"/>
</dbReference>
<dbReference type="Gene3D" id="3.40.50.620">
    <property type="entry name" value="HUPs"/>
    <property type="match status" value="1"/>
</dbReference>
<dbReference type="KEGG" id="dfc:DFI_01755"/>
<name>A0A221STC7_9DEIO</name>
<dbReference type="RefSeq" id="WP_022800404.1">
    <property type="nucleotide sequence ID" value="NZ_ATTJ01000001.1"/>
</dbReference>
<keyword evidence="4" id="KW-1185">Reference proteome</keyword>
<proteinExistence type="inferred from homology"/>
<dbReference type="InterPro" id="IPR014729">
    <property type="entry name" value="Rossmann-like_a/b/a_fold"/>
</dbReference>
<reference evidence="3 4" key="1">
    <citation type="submission" date="2017-05" db="EMBL/GenBank/DDBJ databases">
        <title>The complete genome sequence of Deinococcus ficus isolated from the rhizosphere of the Ficus religiosa L. in Taiwan.</title>
        <authorList>
            <person name="Wu K.-M."/>
            <person name="Liao T.-L."/>
            <person name="Liu Y.-M."/>
            <person name="Young C.-C."/>
            <person name="Tsai S.-F."/>
        </authorList>
    </citation>
    <scope>NUCLEOTIDE SEQUENCE [LARGE SCALE GENOMIC DNA]</scope>
    <source>
        <strain evidence="3 4">CC-FR2-10</strain>
    </source>
</reference>